<feature type="domain" description="D-isomer specific 2-hydroxyacid dehydrogenase NAD-binding" evidence="6">
    <location>
        <begin position="109"/>
        <end position="285"/>
    </location>
</feature>
<evidence type="ECO:0000259" key="5">
    <source>
        <dbReference type="Pfam" id="PF00389"/>
    </source>
</evidence>
<dbReference type="RefSeq" id="WP_045969125.1">
    <property type="nucleotide sequence ID" value="NZ_CAWMED010000001.1"/>
</dbReference>
<dbReference type="Proteomes" id="UP000032721">
    <property type="component" value="Chromosome"/>
</dbReference>
<dbReference type="GO" id="GO:0051287">
    <property type="term" value="F:NAD binding"/>
    <property type="evidence" value="ECO:0007669"/>
    <property type="project" value="InterPro"/>
</dbReference>
<protein>
    <submittedName>
        <fullName evidence="8">D-3-phosphoglycerate dehydrogenase</fullName>
    </submittedName>
    <submittedName>
        <fullName evidence="7">Putative Phosphoglycerate dehydrogenase</fullName>
        <ecNumber evidence="7">1.1.1.95</ecNumber>
    </submittedName>
</protein>
<dbReference type="HOGENOM" id="CLU_019796_1_3_6"/>
<dbReference type="Pfam" id="PF02826">
    <property type="entry name" value="2-Hacid_dh_C"/>
    <property type="match status" value="1"/>
</dbReference>
<dbReference type="InterPro" id="IPR006140">
    <property type="entry name" value="D-isomer_DH_NAD-bd"/>
</dbReference>
<dbReference type="InterPro" id="IPR006139">
    <property type="entry name" value="D-isomer_2_OHA_DH_cat_dom"/>
</dbReference>
<accession>A0A068QP20</accession>
<dbReference type="SUPFAM" id="SSF52283">
    <property type="entry name" value="Formate/glycerate dehydrogenase catalytic domain-like"/>
    <property type="match status" value="1"/>
</dbReference>
<keyword evidence="3" id="KW-0520">NAD</keyword>
<dbReference type="AlphaFoldDB" id="A0A068QP20"/>
<dbReference type="SUPFAM" id="SSF51735">
    <property type="entry name" value="NAD(P)-binding Rossmann-fold domains"/>
    <property type="match status" value="1"/>
</dbReference>
<sequence length="312" mass="35409">MASKLKILIVDPIHIKLKNYMERNFTITVKHPITQQELINCIKKYDILVLRSGAQINNQFLEQAKHLRAIIRAGTGIDNIDLQALSKTDILFYNTPSTNSRAVAELSFSLMHCLFRHIKRASTEIESNIWNKKLLMGFELKNKNLGLIGFGSIGQEIARIAKGYDMQVSCTVSHYTAERAADMKKKDITLFDDLNVLMAFNDILVVCCPYTESTKNLLNKNNLCHLQPTSILINVARGGVVSEQDLYQSLANRDIYGAASDVFEYERQFSPLFTLDNFIGTPHIGAMTNESQEKIADLIIRFLEEKLLKEVY</sequence>
<evidence type="ECO:0000313" key="8">
    <source>
        <dbReference type="EMBL" id="TYO92760.1"/>
    </source>
</evidence>
<proteinExistence type="inferred from homology"/>
<reference evidence="7 9" key="1">
    <citation type="submission" date="2013-07" db="EMBL/GenBank/DDBJ databases">
        <authorList>
            <person name="Genoscope - CEA"/>
        </authorList>
    </citation>
    <scope>NUCLEOTIDE SEQUENCE [LARGE SCALE GENOMIC DNA]</scope>
    <source>
        <strain evidence="7">FRM16</strain>
        <strain evidence="9">FRM16 / DSM 17909</strain>
    </source>
</reference>
<evidence type="ECO:0000313" key="7">
    <source>
        <dbReference type="EMBL" id="CDG16708.1"/>
    </source>
</evidence>
<keyword evidence="10" id="KW-1185">Reference proteome</keyword>
<dbReference type="EMBL" id="VNHN01000134">
    <property type="protein sequence ID" value="TYO92760.1"/>
    <property type="molecule type" value="Genomic_DNA"/>
</dbReference>
<evidence type="ECO:0000256" key="1">
    <source>
        <dbReference type="ARBA" id="ARBA00005854"/>
    </source>
</evidence>
<organism evidence="7 9">
    <name type="scientific">Xenorhabdus doucetiae</name>
    <dbReference type="NCBI Taxonomy" id="351671"/>
    <lineage>
        <taxon>Bacteria</taxon>
        <taxon>Pseudomonadati</taxon>
        <taxon>Pseudomonadota</taxon>
        <taxon>Gammaproteobacteria</taxon>
        <taxon>Enterobacterales</taxon>
        <taxon>Morganellaceae</taxon>
        <taxon>Xenorhabdus</taxon>
    </lineage>
</organism>
<dbReference type="InterPro" id="IPR036291">
    <property type="entry name" value="NAD(P)-bd_dom_sf"/>
</dbReference>
<dbReference type="Gene3D" id="3.40.50.720">
    <property type="entry name" value="NAD(P)-binding Rossmann-like Domain"/>
    <property type="match status" value="2"/>
</dbReference>
<comment type="similarity">
    <text evidence="1 4">Belongs to the D-isomer specific 2-hydroxyacid dehydrogenase family.</text>
</comment>
<dbReference type="EC" id="1.1.1.95" evidence="7"/>
<evidence type="ECO:0000259" key="6">
    <source>
        <dbReference type="Pfam" id="PF02826"/>
    </source>
</evidence>
<evidence type="ECO:0000256" key="3">
    <source>
        <dbReference type="ARBA" id="ARBA00023027"/>
    </source>
</evidence>
<dbReference type="KEGG" id="xdo:XDD1_1005"/>
<dbReference type="InterPro" id="IPR050857">
    <property type="entry name" value="D-2-hydroxyacid_DH"/>
</dbReference>
<evidence type="ECO:0000313" key="9">
    <source>
        <dbReference type="Proteomes" id="UP000032721"/>
    </source>
</evidence>
<evidence type="ECO:0000256" key="4">
    <source>
        <dbReference type="RuleBase" id="RU003719"/>
    </source>
</evidence>
<dbReference type="OrthoDB" id="9805416at2"/>
<feature type="domain" description="D-isomer specific 2-hydroxyacid dehydrogenase catalytic" evidence="5">
    <location>
        <begin position="7"/>
        <end position="300"/>
    </location>
</feature>
<dbReference type="PANTHER" id="PTHR42789">
    <property type="entry name" value="D-ISOMER SPECIFIC 2-HYDROXYACID DEHYDROGENASE FAMILY PROTEIN (AFU_ORTHOLOGUE AFUA_6G10090)"/>
    <property type="match status" value="1"/>
</dbReference>
<reference evidence="8 10" key="2">
    <citation type="submission" date="2019-07" db="EMBL/GenBank/DDBJ databases">
        <title>Genomic Encyclopedia of Type Strains, Phase I: the one thousand microbial genomes (KMG-I) project.</title>
        <authorList>
            <person name="Kyrpides N."/>
        </authorList>
    </citation>
    <scope>NUCLEOTIDE SEQUENCE [LARGE SCALE GENOMIC DNA]</scope>
    <source>
        <strain evidence="8 10">DSM 17909</strain>
    </source>
</reference>
<dbReference type="Pfam" id="PF00389">
    <property type="entry name" value="2-Hacid_dh"/>
    <property type="match status" value="1"/>
</dbReference>
<evidence type="ECO:0000313" key="10">
    <source>
        <dbReference type="Proteomes" id="UP000324170"/>
    </source>
</evidence>
<gene>
    <name evidence="8" type="ORF">LY16_03676</name>
    <name evidence="7" type="ORF">XDD1_1005</name>
</gene>
<name>A0A068QP20_9GAMM</name>
<dbReference type="PANTHER" id="PTHR42789:SF1">
    <property type="entry name" value="D-ISOMER SPECIFIC 2-HYDROXYACID DEHYDROGENASE FAMILY PROTEIN (AFU_ORTHOLOGUE AFUA_6G10090)"/>
    <property type="match status" value="1"/>
</dbReference>
<dbReference type="GO" id="GO:0004617">
    <property type="term" value="F:phosphoglycerate dehydrogenase activity"/>
    <property type="evidence" value="ECO:0007669"/>
    <property type="project" value="UniProtKB-EC"/>
</dbReference>
<dbReference type="Proteomes" id="UP000324170">
    <property type="component" value="Unassembled WGS sequence"/>
</dbReference>
<evidence type="ECO:0000256" key="2">
    <source>
        <dbReference type="ARBA" id="ARBA00023002"/>
    </source>
</evidence>
<keyword evidence="2 4" id="KW-0560">Oxidoreductase</keyword>
<dbReference type="STRING" id="351671.XDD1_1005"/>
<dbReference type="EMBL" id="FO704550">
    <property type="protein sequence ID" value="CDG16708.1"/>
    <property type="molecule type" value="Genomic_DNA"/>
</dbReference>